<name>A0A5J4V4L4_9EUKA</name>
<proteinExistence type="predicted"/>
<protein>
    <submittedName>
        <fullName evidence="1">Uncharacterized protein</fullName>
    </submittedName>
</protein>
<sequence length="286" mass="32444">MAILKNAKERMMHRTNFTGKRPSSRDSYQTPNYANLLQQNPLQVAAQQQSTYVNAFRQNLEIYPLDSDLTIATPGEVPPNATTVARVFLAGLSSQETSQIDFYAEEPSEEQVMGAKQRARAVTDLMTIRKPPKHYDPSAQPMHSFDQVLADLGTKLLQQCRLLQGTLTQVVKQDWIATLKFNLCTFTSLYDTIFKVNMTRALKDTTEQGNLLKTQQSPIVRPGYNNKLHRSFQELQQRDGTYQASIDTLLTRIVGFTVELDQEQKKLTAQQVIDMIMSKSEIIPPE</sequence>
<dbReference type="Proteomes" id="UP000324800">
    <property type="component" value="Unassembled WGS sequence"/>
</dbReference>
<evidence type="ECO:0000313" key="1">
    <source>
        <dbReference type="EMBL" id="KAA6377015.1"/>
    </source>
</evidence>
<reference evidence="1 2" key="1">
    <citation type="submission" date="2019-03" db="EMBL/GenBank/DDBJ databases">
        <title>Single cell metagenomics reveals metabolic interactions within the superorganism composed of flagellate Streblomastix strix and complex community of Bacteroidetes bacteria on its surface.</title>
        <authorList>
            <person name="Treitli S.C."/>
            <person name="Kolisko M."/>
            <person name="Husnik F."/>
            <person name="Keeling P."/>
            <person name="Hampl V."/>
        </authorList>
    </citation>
    <scope>NUCLEOTIDE SEQUENCE [LARGE SCALE GENOMIC DNA]</scope>
    <source>
        <strain evidence="1">ST1C</strain>
    </source>
</reference>
<comment type="caution">
    <text evidence="1">The sequence shown here is derived from an EMBL/GenBank/DDBJ whole genome shotgun (WGS) entry which is preliminary data.</text>
</comment>
<organism evidence="1 2">
    <name type="scientific">Streblomastix strix</name>
    <dbReference type="NCBI Taxonomy" id="222440"/>
    <lineage>
        <taxon>Eukaryota</taxon>
        <taxon>Metamonada</taxon>
        <taxon>Preaxostyla</taxon>
        <taxon>Oxymonadida</taxon>
        <taxon>Streblomastigidae</taxon>
        <taxon>Streblomastix</taxon>
    </lineage>
</organism>
<evidence type="ECO:0000313" key="2">
    <source>
        <dbReference type="Proteomes" id="UP000324800"/>
    </source>
</evidence>
<gene>
    <name evidence="1" type="ORF">EZS28_027457</name>
</gene>
<dbReference type="EMBL" id="SNRW01010111">
    <property type="protein sequence ID" value="KAA6377015.1"/>
    <property type="molecule type" value="Genomic_DNA"/>
</dbReference>
<accession>A0A5J4V4L4</accession>
<dbReference type="AlphaFoldDB" id="A0A5J4V4L4"/>